<dbReference type="InterPro" id="IPR016169">
    <property type="entry name" value="FAD-bd_PCMH_sub2"/>
</dbReference>
<gene>
    <name evidence="6" type="ORF">QBC33DRAFT_589901</name>
</gene>
<dbReference type="SUPFAM" id="SSF56176">
    <property type="entry name" value="FAD-binding/transporter-associated domain-like"/>
    <property type="match status" value="1"/>
</dbReference>
<keyword evidence="7" id="KW-1185">Reference proteome</keyword>
<dbReference type="InterPro" id="IPR016171">
    <property type="entry name" value="Vanillyl_alc_oxidase_C-sub2"/>
</dbReference>
<dbReference type="GO" id="GO:1903457">
    <property type="term" value="P:lactate catabolic process"/>
    <property type="evidence" value="ECO:0007669"/>
    <property type="project" value="TreeGrafter"/>
</dbReference>
<dbReference type="PROSITE" id="PS51387">
    <property type="entry name" value="FAD_PCMH"/>
    <property type="match status" value="1"/>
</dbReference>
<dbReference type="GeneID" id="85314784"/>
<dbReference type="Proteomes" id="UP001244011">
    <property type="component" value="Unassembled WGS sequence"/>
</dbReference>
<dbReference type="Gene3D" id="3.30.43.10">
    <property type="entry name" value="Uridine Diphospho-n-acetylenolpyruvylglucosamine Reductase, domain 2"/>
    <property type="match status" value="1"/>
</dbReference>
<dbReference type="RefSeq" id="XP_060282180.1">
    <property type="nucleotide sequence ID" value="XM_060431597.1"/>
</dbReference>
<feature type="domain" description="FAD-binding PCMH-type" evidence="5">
    <location>
        <begin position="81"/>
        <end position="267"/>
    </location>
</feature>
<dbReference type="Pfam" id="PF01565">
    <property type="entry name" value="FAD_binding_4"/>
    <property type="match status" value="1"/>
</dbReference>
<sequence length="572" mass="64357">MTSTLPVKYADPEYEKAHRDTFSPPKKCPVKSVLPPGVRKEDFAQALQEFTLVLGDGAVFVDEALSDYIDPYDIWEADEGKRKMPSAAVCPASTDELKEVLRIANKYTIPVWTFSRGKNLGYGGPAPRVNGSVALDLHRMNKIIEVNDQYAYAVVEPGVTFIDLYRYCVENKLKVWPSTASLGWGSVLGNTLDRGMGFGANFSHHQAMAGIEVMLADGDLVRTGQFGITNSPSAFLSKFTYGPSVEGLFLQSNLGVVTKLSIWMTPQPAAYMSCSFSMPEFEDIEVMVDEFGEMRRNGVVPNCVWMTSVIETLCISGRREDFWKGEGPIPQWRIKELQTEMGVGHWLARWGLYGSKRMVQAQFDEIQEILAKKAPTGELKGKLFAAEDGERLDAATVPDEHGTMFVGVPSLWSLPLIDWPLPKGSTGKAAHGDYAPVIPSSGKMLLEWMRVSQPIYDAAGIELMGDFFMHERHVVLMNMFTYDQQDPVQRRRVHELYYGLYREAKKRGYGMYRAHVNHMDLIANLNDFNDHAYNRFVEKIKDALDPNGILAPGKQGIWPHRFRHLRETDDTE</sequence>
<proteinExistence type="predicted"/>
<dbReference type="PANTHER" id="PTHR11748">
    <property type="entry name" value="D-LACTATE DEHYDROGENASE"/>
    <property type="match status" value="1"/>
</dbReference>
<dbReference type="Gene3D" id="1.10.45.10">
    <property type="entry name" value="Vanillyl-alcohol Oxidase, Chain A, domain 4"/>
    <property type="match status" value="1"/>
</dbReference>
<dbReference type="GO" id="GO:0008720">
    <property type="term" value="F:D-lactate dehydrogenase (NAD+) activity"/>
    <property type="evidence" value="ECO:0007669"/>
    <property type="project" value="TreeGrafter"/>
</dbReference>
<evidence type="ECO:0000256" key="3">
    <source>
        <dbReference type="ARBA" id="ARBA00022827"/>
    </source>
</evidence>
<evidence type="ECO:0000259" key="5">
    <source>
        <dbReference type="PROSITE" id="PS51387"/>
    </source>
</evidence>
<keyword evidence="3" id="KW-0274">FAD</keyword>
<dbReference type="InterPro" id="IPR036318">
    <property type="entry name" value="FAD-bd_PCMH-like_sf"/>
</dbReference>
<protein>
    <recommendedName>
        <fullName evidence="5">FAD-binding PCMH-type domain-containing protein</fullName>
    </recommendedName>
</protein>
<dbReference type="GO" id="GO:0004458">
    <property type="term" value="F:D-lactate dehydrogenase (cytochrome) activity"/>
    <property type="evidence" value="ECO:0007669"/>
    <property type="project" value="TreeGrafter"/>
</dbReference>
<dbReference type="GO" id="GO:0005739">
    <property type="term" value="C:mitochondrion"/>
    <property type="evidence" value="ECO:0007669"/>
    <property type="project" value="TreeGrafter"/>
</dbReference>
<dbReference type="SUPFAM" id="SSF55103">
    <property type="entry name" value="FAD-linked oxidases, C-terminal domain"/>
    <property type="match status" value="1"/>
</dbReference>
<comment type="cofactor">
    <cofactor evidence="1">
        <name>FAD</name>
        <dbReference type="ChEBI" id="CHEBI:57692"/>
    </cofactor>
</comment>
<dbReference type="Pfam" id="PF02913">
    <property type="entry name" value="FAD-oxidase_C"/>
    <property type="match status" value="1"/>
</dbReference>
<dbReference type="Gene3D" id="3.30.465.10">
    <property type="match status" value="1"/>
</dbReference>
<dbReference type="InterPro" id="IPR016167">
    <property type="entry name" value="FAD-bd_PCMH_sub1"/>
</dbReference>
<dbReference type="InterPro" id="IPR016170">
    <property type="entry name" value="Cytok_DH_C_sf"/>
</dbReference>
<keyword evidence="2" id="KW-0285">Flavoprotein</keyword>
<organism evidence="6 7">
    <name type="scientific">Phialemonium atrogriseum</name>
    <dbReference type="NCBI Taxonomy" id="1093897"/>
    <lineage>
        <taxon>Eukaryota</taxon>
        <taxon>Fungi</taxon>
        <taxon>Dikarya</taxon>
        <taxon>Ascomycota</taxon>
        <taxon>Pezizomycotina</taxon>
        <taxon>Sordariomycetes</taxon>
        <taxon>Sordariomycetidae</taxon>
        <taxon>Cephalothecales</taxon>
        <taxon>Cephalothecaceae</taxon>
        <taxon>Phialemonium</taxon>
    </lineage>
</organism>
<dbReference type="AlphaFoldDB" id="A0AAJ0BZK5"/>
<dbReference type="Gene3D" id="3.40.462.10">
    <property type="entry name" value="FAD-linked oxidases, C-terminal domain"/>
    <property type="match status" value="1"/>
</dbReference>
<dbReference type="InterPro" id="IPR004113">
    <property type="entry name" value="FAD-bd_oxidored_4_C"/>
</dbReference>
<evidence type="ECO:0000256" key="2">
    <source>
        <dbReference type="ARBA" id="ARBA00022630"/>
    </source>
</evidence>
<dbReference type="InterPro" id="IPR016164">
    <property type="entry name" value="FAD-linked_Oxase-like_C"/>
</dbReference>
<name>A0AAJ0BZK5_9PEZI</name>
<evidence type="ECO:0000256" key="4">
    <source>
        <dbReference type="ARBA" id="ARBA00023002"/>
    </source>
</evidence>
<dbReference type="EMBL" id="MU839013">
    <property type="protein sequence ID" value="KAK1765967.1"/>
    <property type="molecule type" value="Genomic_DNA"/>
</dbReference>
<reference evidence="6" key="1">
    <citation type="submission" date="2023-06" db="EMBL/GenBank/DDBJ databases">
        <title>Genome-scale phylogeny and comparative genomics of the fungal order Sordariales.</title>
        <authorList>
            <consortium name="Lawrence Berkeley National Laboratory"/>
            <person name="Hensen N."/>
            <person name="Bonometti L."/>
            <person name="Westerberg I."/>
            <person name="Brannstrom I.O."/>
            <person name="Guillou S."/>
            <person name="Cros-Aarteil S."/>
            <person name="Calhoun S."/>
            <person name="Haridas S."/>
            <person name="Kuo A."/>
            <person name="Mondo S."/>
            <person name="Pangilinan J."/>
            <person name="Riley R."/>
            <person name="Labutti K."/>
            <person name="Andreopoulos B."/>
            <person name="Lipzen A."/>
            <person name="Chen C."/>
            <person name="Yanf M."/>
            <person name="Daum C."/>
            <person name="Ng V."/>
            <person name="Clum A."/>
            <person name="Steindorff A."/>
            <person name="Ohm R."/>
            <person name="Martin F."/>
            <person name="Silar P."/>
            <person name="Natvig D."/>
            <person name="Lalanne C."/>
            <person name="Gautier V."/>
            <person name="Ament-Velasquez S.L."/>
            <person name="Kruys A."/>
            <person name="Hutchinson M.I."/>
            <person name="Powell A.J."/>
            <person name="Barry K."/>
            <person name="Miller A.N."/>
            <person name="Grigoriev I.V."/>
            <person name="Debuchy R."/>
            <person name="Gladieux P."/>
            <person name="Thoren M.H."/>
            <person name="Johannesson H."/>
        </authorList>
    </citation>
    <scope>NUCLEOTIDE SEQUENCE</scope>
    <source>
        <strain evidence="6">8032-3</strain>
    </source>
</reference>
<dbReference type="GO" id="GO:0071949">
    <property type="term" value="F:FAD binding"/>
    <property type="evidence" value="ECO:0007669"/>
    <property type="project" value="InterPro"/>
</dbReference>
<evidence type="ECO:0000256" key="1">
    <source>
        <dbReference type="ARBA" id="ARBA00001974"/>
    </source>
</evidence>
<evidence type="ECO:0000313" key="6">
    <source>
        <dbReference type="EMBL" id="KAK1765967.1"/>
    </source>
</evidence>
<dbReference type="InterPro" id="IPR006094">
    <property type="entry name" value="Oxid_FAD_bind_N"/>
</dbReference>
<dbReference type="PANTHER" id="PTHR11748:SF114">
    <property type="entry name" value="ARYL-ALCOHOL OXIDASE VANILLYL-ALCOHOL OXIDASE (AFU_ORTHOLOGUE AFUA_3G09500)-RELATED"/>
    <property type="match status" value="1"/>
</dbReference>
<dbReference type="InterPro" id="IPR016166">
    <property type="entry name" value="FAD-bd_PCMH"/>
</dbReference>
<comment type="caution">
    <text evidence="6">The sequence shown here is derived from an EMBL/GenBank/DDBJ whole genome shotgun (WGS) entry which is preliminary data.</text>
</comment>
<accession>A0AAJ0BZK5</accession>
<evidence type="ECO:0000313" key="7">
    <source>
        <dbReference type="Proteomes" id="UP001244011"/>
    </source>
</evidence>
<keyword evidence="4" id="KW-0560">Oxidoreductase</keyword>